<dbReference type="AlphaFoldDB" id="A0A124FYP5"/>
<dbReference type="PANTHER" id="PTHR33434:SF2">
    <property type="entry name" value="FATTY ACID-BINDING PROTEIN TM_1468"/>
    <property type="match status" value="1"/>
</dbReference>
<name>A0A124FYP5_9BACT</name>
<evidence type="ECO:0000256" key="1">
    <source>
        <dbReference type="ARBA" id="ARBA00023121"/>
    </source>
</evidence>
<sequence length="274" mass="29917">MVRIVTDSSCDLPVETLKKYGIPFASLNISVDDMTFKEDIDITPEEFWRLMGKSRELPKTSQPSPADFAEIFEDIQKKGETPLCITISSKLSGAHQSAILGAEMSGGKAIVFDSLAGSISHGIQVLIAARMAESGAELDEIVEALEEYRENVKIIIPLSTVENIVKGGRLSKFQGSLVNILNMKIILHGINGEVKLLKKVRGSRRFREAIIELIEASSKTGKKIFGITHVDNLKDAEFFASEIRKRVRDSEVIIGKMGPAIATYAGEGGLILAL</sequence>
<dbReference type="Gene3D" id="3.30.1180.10">
    <property type="match status" value="1"/>
</dbReference>
<dbReference type="Proteomes" id="UP000054092">
    <property type="component" value="Unassembled WGS sequence"/>
</dbReference>
<dbReference type="InterPro" id="IPR050270">
    <property type="entry name" value="DegV_domain_contain"/>
</dbReference>
<organism evidence="2 3">
    <name type="scientific">Mesotoga prima</name>
    <dbReference type="NCBI Taxonomy" id="1184387"/>
    <lineage>
        <taxon>Bacteria</taxon>
        <taxon>Thermotogati</taxon>
        <taxon>Thermotogota</taxon>
        <taxon>Thermotogae</taxon>
        <taxon>Kosmotogales</taxon>
        <taxon>Kosmotogaceae</taxon>
        <taxon>Mesotoga</taxon>
    </lineage>
</organism>
<dbReference type="PANTHER" id="PTHR33434">
    <property type="entry name" value="DEGV DOMAIN-CONTAINING PROTEIN DR_1986-RELATED"/>
    <property type="match status" value="1"/>
</dbReference>
<proteinExistence type="predicted"/>
<dbReference type="PROSITE" id="PS51482">
    <property type="entry name" value="DEGV"/>
    <property type="match status" value="1"/>
</dbReference>
<accession>A0A124FYP5</accession>
<evidence type="ECO:0000313" key="2">
    <source>
        <dbReference type="EMBL" id="KUK81820.1"/>
    </source>
</evidence>
<dbReference type="EMBL" id="LGGP01000032">
    <property type="protein sequence ID" value="KUK81820.1"/>
    <property type="molecule type" value="Genomic_DNA"/>
</dbReference>
<dbReference type="PATRIC" id="fig|1184387.3.peg.622"/>
<dbReference type="Pfam" id="PF02645">
    <property type="entry name" value="DegV"/>
    <property type="match status" value="1"/>
</dbReference>
<dbReference type="SUPFAM" id="SSF82549">
    <property type="entry name" value="DAK1/DegV-like"/>
    <property type="match status" value="1"/>
</dbReference>
<evidence type="ECO:0000313" key="3">
    <source>
        <dbReference type="Proteomes" id="UP000054092"/>
    </source>
</evidence>
<protein>
    <submittedName>
        <fullName evidence="2">DegV family protein</fullName>
    </submittedName>
</protein>
<reference evidence="3" key="1">
    <citation type="journal article" date="2015" name="MBio">
        <title>Genome-Resolved Metagenomic Analysis Reveals Roles for Candidate Phyla and Other Microbial Community Members in Biogeochemical Transformations in Oil Reservoirs.</title>
        <authorList>
            <person name="Hu P."/>
            <person name="Tom L."/>
            <person name="Singh A."/>
            <person name="Thomas B.C."/>
            <person name="Baker B.J."/>
            <person name="Piceno Y.M."/>
            <person name="Andersen G.L."/>
            <person name="Banfield J.F."/>
        </authorList>
    </citation>
    <scope>NUCLEOTIDE SEQUENCE [LARGE SCALE GENOMIC DNA]</scope>
</reference>
<gene>
    <name evidence="2" type="ORF">XD94_0306</name>
</gene>
<dbReference type="InterPro" id="IPR043168">
    <property type="entry name" value="DegV_C"/>
</dbReference>
<dbReference type="GO" id="GO:0008289">
    <property type="term" value="F:lipid binding"/>
    <property type="evidence" value="ECO:0007669"/>
    <property type="project" value="UniProtKB-KW"/>
</dbReference>
<keyword evidence="1" id="KW-0446">Lipid-binding</keyword>
<comment type="caution">
    <text evidence="2">The sequence shown here is derived from an EMBL/GenBank/DDBJ whole genome shotgun (WGS) entry which is preliminary data.</text>
</comment>
<dbReference type="InterPro" id="IPR003797">
    <property type="entry name" value="DegV"/>
</dbReference>
<dbReference type="NCBIfam" id="TIGR00762">
    <property type="entry name" value="DegV"/>
    <property type="match status" value="1"/>
</dbReference>
<dbReference type="Gene3D" id="3.40.50.10170">
    <property type="match status" value="1"/>
</dbReference>